<proteinExistence type="predicted"/>
<accession>A0ACD5EKZ8</accession>
<organism evidence="1 2">
    <name type="scientific">Rhizobium ruizarguesonis</name>
    <dbReference type="NCBI Taxonomy" id="2081791"/>
    <lineage>
        <taxon>Bacteria</taxon>
        <taxon>Pseudomonadati</taxon>
        <taxon>Pseudomonadota</taxon>
        <taxon>Alphaproteobacteria</taxon>
        <taxon>Hyphomicrobiales</taxon>
        <taxon>Rhizobiaceae</taxon>
        <taxon>Rhizobium/Agrobacterium group</taxon>
        <taxon>Rhizobium</taxon>
    </lineage>
</organism>
<reference evidence="1" key="1">
    <citation type="submission" date="2024-10" db="EMBL/GenBank/DDBJ databases">
        <title>Strain of Rhizobium-related bacteria isolated fromm roots of Vavilovia formosa.</title>
        <authorList>
            <person name="Kimeklis A."/>
            <person name="Afonin A."/>
        </authorList>
    </citation>
    <scope>NUCLEOTIDE SEQUENCE</scope>
    <source>
        <strain evidence="1">Vaf-46</strain>
    </source>
</reference>
<name>A0ACD5EKZ8_9HYPH</name>
<gene>
    <name evidence="1" type="ORF">A4U53_027380</name>
</gene>
<evidence type="ECO:0000313" key="2">
    <source>
        <dbReference type="Proteomes" id="UP000078465"/>
    </source>
</evidence>
<protein>
    <submittedName>
        <fullName evidence="1">Uncharacterized protein</fullName>
    </submittedName>
</protein>
<evidence type="ECO:0000313" key="1">
    <source>
        <dbReference type="EMBL" id="XKM39818.1"/>
    </source>
</evidence>
<sequence length="156" mass="16909">MQIGAIGLPRIIEDAVIGVIEDEVVSFDMDDRHPANIAPALCLAESASLPAQLGQDAAQFFPRCVMIGLNAPIDHAGNLVVGVARQHLQDENAAAIIPWTLRNKFETDLIGCGLSQCSDPQRFNEKMAVDDVMIILEACRKTLNLPAQSCFPIDSR</sequence>
<dbReference type="EMBL" id="CP171853">
    <property type="protein sequence ID" value="XKM39818.1"/>
    <property type="molecule type" value="Genomic_DNA"/>
</dbReference>
<dbReference type="Proteomes" id="UP000078465">
    <property type="component" value="Chromosome"/>
</dbReference>